<sequence>MILMAIVMILLLAITILPGMITNNLLVYKRESHNLANSLMFLLALAFIIYAFAYQPAVVKAPKLIQSILTIVPISIAYLFVAFANFLTASMLYYFKPIKYDQDVLIVLGSGLINGDKVGRLLTNRILAAIKFSDKQLHLTGRRPLIIFSGGQGNNESLSEGLAMQKWAQNNGYDTSETLIETQSRNTYQNLLFSSQLMPSQVQHVLIVSNTYHIFRAVMLARYFGFEYQGLGGKTPLYFIPNALVREFVAVLVMNRKRHAITLGTINLFVIIFLIFY</sequence>
<keyword evidence="1" id="KW-1133">Transmembrane helix</keyword>
<dbReference type="AlphaFoldDB" id="A0A9X3EHD6"/>
<comment type="caution">
    <text evidence="3">The sequence shown here is derived from an EMBL/GenBank/DDBJ whole genome shotgun (WGS) entry which is preliminary data.</text>
</comment>
<evidence type="ECO:0000313" key="4">
    <source>
        <dbReference type="Proteomes" id="UP001080333"/>
    </source>
</evidence>
<proteinExistence type="predicted"/>
<dbReference type="EMBL" id="QVOQ01000015">
    <property type="protein sequence ID" value="MCX7578970.1"/>
    <property type="molecule type" value="Genomic_DNA"/>
</dbReference>
<gene>
    <name evidence="3" type="ORF">D0502_06210</name>
</gene>
<evidence type="ECO:0000259" key="2">
    <source>
        <dbReference type="Pfam" id="PF02698"/>
    </source>
</evidence>
<dbReference type="CDD" id="cd06259">
    <property type="entry name" value="YdcF-like"/>
    <property type="match status" value="1"/>
</dbReference>
<dbReference type="PANTHER" id="PTHR30336:SF18">
    <property type="entry name" value="MEMBRANE PROTEIN"/>
    <property type="match status" value="1"/>
</dbReference>
<dbReference type="GO" id="GO:0000270">
    <property type="term" value="P:peptidoglycan metabolic process"/>
    <property type="evidence" value="ECO:0007669"/>
    <property type="project" value="TreeGrafter"/>
</dbReference>
<dbReference type="GO" id="GO:0043164">
    <property type="term" value="P:Gram-negative-bacterium-type cell wall biogenesis"/>
    <property type="evidence" value="ECO:0007669"/>
    <property type="project" value="TreeGrafter"/>
</dbReference>
<feature type="transmembrane region" description="Helical" evidence="1">
    <location>
        <begin position="6"/>
        <end position="28"/>
    </location>
</feature>
<feature type="domain" description="DUF218" evidence="2">
    <location>
        <begin position="103"/>
        <end position="228"/>
    </location>
</feature>
<evidence type="ECO:0000313" key="3">
    <source>
        <dbReference type="EMBL" id="MCX7578970.1"/>
    </source>
</evidence>
<protein>
    <submittedName>
        <fullName evidence="3">YdcF family protein</fullName>
    </submittedName>
</protein>
<dbReference type="InterPro" id="IPR051599">
    <property type="entry name" value="Cell_Envelope_Assoc"/>
</dbReference>
<feature type="transmembrane region" description="Helical" evidence="1">
    <location>
        <begin position="260"/>
        <end position="276"/>
    </location>
</feature>
<accession>A0A9X3EHD6</accession>
<dbReference type="GO" id="GO:0005886">
    <property type="term" value="C:plasma membrane"/>
    <property type="evidence" value="ECO:0007669"/>
    <property type="project" value="TreeGrafter"/>
</dbReference>
<dbReference type="PANTHER" id="PTHR30336">
    <property type="entry name" value="INNER MEMBRANE PROTEIN, PROBABLE PERMEASE"/>
    <property type="match status" value="1"/>
</dbReference>
<keyword evidence="1" id="KW-0812">Transmembrane</keyword>
<evidence type="ECO:0000256" key="1">
    <source>
        <dbReference type="SAM" id="Phobius"/>
    </source>
</evidence>
<name>A0A9X3EHD6_9LACO</name>
<dbReference type="Gene3D" id="3.40.50.620">
    <property type="entry name" value="HUPs"/>
    <property type="match status" value="1"/>
</dbReference>
<feature type="transmembrane region" description="Helical" evidence="1">
    <location>
        <begin position="35"/>
        <end position="53"/>
    </location>
</feature>
<dbReference type="Pfam" id="PF02698">
    <property type="entry name" value="DUF218"/>
    <property type="match status" value="1"/>
</dbReference>
<reference evidence="3" key="1">
    <citation type="submission" date="2018-08" db="EMBL/GenBank/DDBJ databases">
        <title>Draft genome sequences of Leuconostoc spp. and Weissella spp. with biocontrol potential.</title>
        <authorList>
            <person name="Lo R."/>
            <person name="Ho V.T.T."/>
            <person name="Turner M.S."/>
        </authorList>
    </citation>
    <scope>NUCLEOTIDE SEQUENCE</scope>
    <source>
        <strain evidence="3">156</strain>
    </source>
</reference>
<keyword evidence="1" id="KW-0472">Membrane</keyword>
<dbReference type="InterPro" id="IPR014729">
    <property type="entry name" value="Rossmann-like_a/b/a_fold"/>
</dbReference>
<organism evidence="3 4">
    <name type="scientific">Leuconostoc falkenbergense</name>
    <dbReference type="NCBI Taxonomy" id="2766470"/>
    <lineage>
        <taxon>Bacteria</taxon>
        <taxon>Bacillati</taxon>
        <taxon>Bacillota</taxon>
        <taxon>Bacilli</taxon>
        <taxon>Lactobacillales</taxon>
        <taxon>Lactobacillaceae</taxon>
        <taxon>Leuconostoc</taxon>
    </lineage>
</organism>
<dbReference type="InterPro" id="IPR003848">
    <property type="entry name" value="DUF218"/>
</dbReference>
<dbReference type="Proteomes" id="UP001080333">
    <property type="component" value="Unassembled WGS sequence"/>
</dbReference>
<feature type="transmembrane region" description="Helical" evidence="1">
    <location>
        <begin position="65"/>
        <end position="95"/>
    </location>
</feature>